<dbReference type="EMBL" id="CP040602">
    <property type="protein sequence ID" value="QCU89698.1"/>
    <property type="molecule type" value="Genomic_DNA"/>
</dbReference>
<keyword evidence="4 10" id="KW-1003">Cell membrane</keyword>
<comment type="function">
    <text evidence="10">Interacts with outer membrane receptor proteins that carry out high-affinity binding and energy dependent uptake into the periplasmic space of specific substrates. It could act to transduce energy from the cytoplasmic membrane to specific energy-requiring processes in the outer membrane, resulting in the release into the periplasm of ligands bound by these outer membrane proteins.</text>
</comment>
<reference evidence="13 14" key="1">
    <citation type="submission" date="2019-05" db="EMBL/GenBank/DDBJ databases">
        <title>Thiomicrorhabdus sediminis sp. nov, a novel sulfur-oxidizing bacterium isolated from coastal sediment.</title>
        <authorList>
            <person name="Liu X."/>
        </authorList>
    </citation>
    <scope>NUCLEOTIDE SEQUENCE [LARGE SCALE GENOMIC DNA]</scope>
    <source>
        <strain evidence="13 14">G1</strain>
    </source>
</reference>
<dbReference type="GO" id="GO:0030288">
    <property type="term" value="C:outer membrane-bounded periplasmic space"/>
    <property type="evidence" value="ECO:0007669"/>
    <property type="project" value="InterPro"/>
</dbReference>
<evidence type="ECO:0000256" key="11">
    <source>
        <dbReference type="SAM" id="MobiDB-lite"/>
    </source>
</evidence>
<evidence type="ECO:0000259" key="12">
    <source>
        <dbReference type="PROSITE" id="PS52015"/>
    </source>
</evidence>
<evidence type="ECO:0000256" key="8">
    <source>
        <dbReference type="ARBA" id="ARBA00022989"/>
    </source>
</evidence>
<dbReference type="GO" id="GO:0098797">
    <property type="term" value="C:plasma membrane protein complex"/>
    <property type="evidence" value="ECO:0007669"/>
    <property type="project" value="TreeGrafter"/>
</dbReference>
<evidence type="ECO:0000256" key="3">
    <source>
        <dbReference type="ARBA" id="ARBA00022448"/>
    </source>
</evidence>
<dbReference type="PANTHER" id="PTHR33446:SF2">
    <property type="entry name" value="PROTEIN TONB"/>
    <property type="match status" value="1"/>
</dbReference>
<evidence type="ECO:0000256" key="5">
    <source>
        <dbReference type="ARBA" id="ARBA00022519"/>
    </source>
</evidence>
<dbReference type="NCBIfam" id="TIGR01352">
    <property type="entry name" value="tonB_Cterm"/>
    <property type="match status" value="1"/>
</dbReference>
<dbReference type="SUPFAM" id="SSF74653">
    <property type="entry name" value="TolA/TonB C-terminal domain"/>
    <property type="match status" value="1"/>
</dbReference>
<proteinExistence type="inferred from homology"/>
<keyword evidence="3 10" id="KW-0813">Transport</keyword>
<sequence length="287" mass="33051">MKHTSLSFVIAALVYSALLGALFFGWQDPQQSAAQESRKALPISLKMFQISAPQTPEQQEPQQAEIKPPVSEPEPVEPVVEKQPIEKRIEKTKEKTTNKPQPTAQKPEKTPLKKAQAIKEESKPLVEAVKANKTQPKEEKIVEQKPEEKPPTITEKHFQPDDTPLTEIKPTVVDTTPVKRLTTNQIEQAEQRYLLELRQQIVRFAEDTYPRLARRRHWQGQVLLEIVIQPNGAIDSVKILKDSKHHLLDQAALEIFTLRMQNQFKPFPEEIQRSNWTIKVPVNYRLY</sequence>
<keyword evidence="8" id="KW-1133">Transmembrane helix</keyword>
<dbReference type="GO" id="GO:0015891">
    <property type="term" value="P:siderophore transport"/>
    <property type="evidence" value="ECO:0007669"/>
    <property type="project" value="InterPro"/>
</dbReference>
<dbReference type="InterPro" id="IPR003538">
    <property type="entry name" value="TonB"/>
</dbReference>
<evidence type="ECO:0000256" key="4">
    <source>
        <dbReference type="ARBA" id="ARBA00022475"/>
    </source>
</evidence>
<dbReference type="GO" id="GO:0015031">
    <property type="term" value="P:protein transport"/>
    <property type="evidence" value="ECO:0007669"/>
    <property type="project" value="UniProtKB-UniRule"/>
</dbReference>
<feature type="region of interest" description="Disordered" evidence="11">
    <location>
        <begin position="130"/>
        <end position="167"/>
    </location>
</feature>
<keyword evidence="9" id="KW-0472">Membrane</keyword>
<keyword evidence="7 10" id="KW-0653">Protein transport</keyword>
<feature type="domain" description="TonB C-terminal" evidence="12">
    <location>
        <begin position="194"/>
        <end position="287"/>
    </location>
</feature>
<evidence type="ECO:0000256" key="2">
    <source>
        <dbReference type="ARBA" id="ARBA00006555"/>
    </source>
</evidence>
<comment type="similarity">
    <text evidence="2 10">Belongs to the TonB family.</text>
</comment>
<evidence type="ECO:0000256" key="7">
    <source>
        <dbReference type="ARBA" id="ARBA00022927"/>
    </source>
</evidence>
<gene>
    <name evidence="13" type="ORF">FE785_03115</name>
</gene>
<dbReference type="Gene3D" id="3.30.1150.10">
    <property type="match status" value="1"/>
</dbReference>
<keyword evidence="5 10" id="KW-0997">Cell inner membrane</keyword>
<dbReference type="PRINTS" id="PR01374">
    <property type="entry name" value="TONBPROTEIN"/>
</dbReference>
<dbReference type="PROSITE" id="PS52015">
    <property type="entry name" value="TONB_CTD"/>
    <property type="match status" value="1"/>
</dbReference>
<dbReference type="GO" id="GO:0055085">
    <property type="term" value="P:transmembrane transport"/>
    <property type="evidence" value="ECO:0007669"/>
    <property type="project" value="InterPro"/>
</dbReference>
<dbReference type="KEGG" id="thig:FE785_03115"/>
<feature type="compositionally biased region" description="Basic and acidic residues" evidence="11">
    <location>
        <begin position="79"/>
        <end position="97"/>
    </location>
</feature>
<accession>A0A4P9K478</accession>
<protein>
    <recommendedName>
        <fullName evidence="10">Protein TonB</fullName>
    </recommendedName>
</protein>
<feature type="compositionally biased region" description="Low complexity" evidence="11">
    <location>
        <begin position="53"/>
        <end position="69"/>
    </location>
</feature>
<organism evidence="13 14">
    <name type="scientific">Thiomicrorhabdus sediminis</name>
    <dbReference type="NCBI Taxonomy" id="2580412"/>
    <lineage>
        <taxon>Bacteria</taxon>
        <taxon>Pseudomonadati</taxon>
        <taxon>Pseudomonadota</taxon>
        <taxon>Gammaproteobacteria</taxon>
        <taxon>Thiotrichales</taxon>
        <taxon>Piscirickettsiaceae</taxon>
        <taxon>Thiomicrorhabdus</taxon>
    </lineage>
</organism>
<feature type="compositionally biased region" description="Basic and acidic residues" evidence="11">
    <location>
        <begin position="135"/>
        <end position="160"/>
    </location>
</feature>
<evidence type="ECO:0000256" key="6">
    <source>
        <dbReference type="ARBA" id="ARBA00022692"/>
    </source>
</evidence>
<dbReference type="OrthoDB" id="1628901at2"/>
<keyword evidence="14" id="KW-1185">Reference proteome</keyword>
<dbReference type="InterPro" id="IPR037682">
    <property type="entry name" value="TonB_C"/>
</dbReference>
<comment type="subcellular location">
    <subcellularLocation>
        <location evidence="1 10">Cell inner membrane</location>
        <topology evidence="1 10">Single-pass membrane protein</topology>
        <orientation evidence="1 10">Periplasmic side</orientation>
    </subcellularLocation>
</comment>
<dbReference type="Pfam" id="PF03544">
    <property type="entry name" value="TonB_C"/>
    <property type="match status" value="1"/>
</dbReference>
<keyword evidence="10" id="KW-0735">Signal-anchor</keyword>
<name>A0A4P9K478_9GAMM</name>
<evidence type="ECO:0000313" key="14">
    <source>
        <dbReference type="Proteomes" id="UP000304864"/>
    </source>
</evidence>
<dbReference type="AlphaFoldDB" id="A0A4P9K478"/>
<dbReference type="InterPro" id="IPR006260">
    <property type="entry name" value="TonB/TolA_C"/>
</dbReference>
<evidence type="ECO:0000256" key="1">
    <source>
        <dbReference type="ARBA" id="ARBA00004383"/>
    </source>
</evidence>
<keyword evidence="6" id="KW-0812">Transmembrane</keyword>
<evidence type="ECO:0000256" key="10">
    <source>
        <dbReference type="RuleBase" id="RU362123"/>
    </source>
</evidence>
<dbReference type="RefSeq" id="WP_138564315.1">
    <property type="nucleotide sequence ID" value="NZ_CP040602.1"/>
</dbReference>
<evidence type="ECO:0000256" key="9">
    <source>
        <dbReference type="ARBA" id="ARBA00023136"/>
    </source>
</evidence>
<dbReference type="Proteomes" id="UP000304864">
    <property type="component" value="Chromosome"/>
</dbReference>
<dbReference type="GO" id="GO:0031992">
    <property type="term" value="F:energy transducer activity"/>
    <property type="evidence" value="ECO:0007669"/>
    <property type="project" value="InterPro"/>
</dbReference>
<dbReference type="PANTHER" id="PTHR33446">
    <property type="entry name" value="PROTEIN TONB-RELATED"/>
    <property type="match status" value="1"/>
</dbReference>
<evidence type="ECO:0000313" key="13">
    <source>
        <dbReference type="EMBL" id="QCU89698.1"/>
    </source>
</evidence>
<dbReference type="InterPro" id="IPR051045">
    <property type="entry name" value="TonB-dependent_transducer"/>
</dbReference>
<feature type="region of interest" description="Disordered" evidence="11">
    <location>
        <begin position="49"/>
        <end position="113"/>
    </location>
</feature>